<evidence type="ECO:0000256" key="3">
    <source>
        <dbReference type="ARBA" id="ARBA00022679"/>
    </source>
</evidence>
<evidence type="ECO:0000313" key="5">
    <source>
        <dbReference type="EMBL" id="KAF6174276.1"/>
    </source>
</evidence>
<dbReference type="CDD" id="cd03784">
    <property type="entry name" value="GT1_Gtf-like"/>
    <property type="match status" value="1"/>
</dbReference>
<gene>
    <name evidence="5" type="ORF">GIB67_019652</name>
</gene>
<comment type="similarity">
    <text evidence="1 4">Belongs to the UDP-glycosyltransferase family.</text>
</comment>
<dbReference type="FunFam" id="3.40.50.2000:FF:000019">
    <property type="entry name" value="Glycosyltransferase"/>
    <property type="match status" value="1"/>
</dbReference>
<evidence type="ECO:0008006" key="7">
    <source>
        <dbReference type="Google" id="ProtNLM"/>
    </source>
</evidence>
<accession>A0A7J7P499</accession>
<reference evidence="5 6" key="1">
    <citation type="journal article" date="2020" name="IScience">
        <title>Genome Sequencing of the Endangered Kingdonia uniflora (Circaeasteraceae, Ranunculales) Reveals Potential Mechanisms of Evolutionary Specialization.</title>
        <authorList>
            <person name="Sun Y."/>
            <person name="Deng T."/>
            <person name="Zhang A."/>
            <person name="Moore M.J."/>
            <person name="Landis J.B."/>
            <person name="Lin N."/>
            <person name="Zhang H."/>
            <person name="Zhang X."/>
            <person name="Huang J."/>
            <person name="Zhang X."/>
            <person name="Sun H."/>
            <person name="Wang H."/>
        </authorList>
    </citation>
    <scope>NUCLEOTIDE SEQUENCE [LARGE SCALE GENOMIC DNA]</scope>
    <source>
        <strain evidence="5">TB1705</strain>
        <tissue evidence="5">Leaf</tissue>
    </source>
</reference>
<keyword evidence="6" id="KW-1185">Reference proteome</keyword>
<dbReference type="GO" id="GO:0080044">
    <property type="term" value="F:quercetin 7-O-glucosyltransferase activity"/>
    <property type="evidence" value="ECO:0007669"/>
    <property type="project" value="TreeGrafter"/>
</dbReference>
<dbReference type="OrthoDB" id="780888at2759"/>
<dbReference type="SUPFAM" id="SSF53756">
    <property type="entry name" value="UDP-Glycosyltransferase/glycogen phosphorylase"/>
    <property type="match status" value="1"/>
</dbReference>
<dbReference type="Pfam" id="PF00201">
    <property type="entry name" value="UDPGT"/>
    <property type="match status" value="1"/>
</dbReference>
<dbReference type="EMBL" id="JACGCM010000281">
    <property type="protein sequence ID" value="KAF6174276.1"/>
    <property type="molecule type" value="Genomic_DNA"/>
</dbReference>
<keyword evidence="3 4" id="KW-0808">Transferase</keyword>
<organism evidence="5 6">
    <name type="scientific">Kingdonia uniflora</name>
    <dbReference type="NCBI Taxonomy" id="39325"/>
    <lineage>
        <taxon>Eukaryota</taxon>
        <taxon>Viridiplantae</taxon>
        <taxon>Streptophyta</taxon>
        <taxon>Embryophyta</taxon>
        <taxon>Tracheophyta</taxon>
        <taxon>Spermatophyta</taxon>
        <taxon>Magnoliopsida</taxon>
        <taxon>Ranunculales</taxon>
        <taxon>Circaeasteraceae</taxon>
        <taxon>Kingdonia</taxon>
    </lineage>
</organism>
<protein>
    <recommendedName>
        <fullName evidence="7">UDP-glycosyltransferases domain-containing protein</fullName>
    </recommendedName>
</protein>
<dbReference type="GO" id="GO:0080043">
    <property type="term" value="F:quercetin 3-O-glucosyltransferase activity"/>
    <property type="evidence" value="ECO:0007669"/>
    <property type="project" value="TreeGrafter"/>
</dbReference>
<evidence type="ECO:0000256" key="1">
    <source>
        <dbReference type="ARBA" id="ARBA00009995"/>
    </source>
</evidence>
<dbReference type="PROSITE" id="PS00375">
    <property type="entry name" value="UDPGT"/>
    <property type="match status" value="1"/>
</dbReference>
<dbReference type="AlphaFoldDB" id="A0A7J7P499"/>
<dbReference type="PANTHER" id="PTHR11926">
    <property type="entry name" value="GLUCOSYL/GLUCURONOSYL TRANSFERASES"/>
    <property type="match status" value="1"/>
</dbReference>
<evidence type="ECO:0000256" key="4">
    <source>
        <dbReference type="RuleBase" id="RU003718"/>
    </source>
</evidence>
<name>A0A7J7P499_9MAGN</name>
<sequence length="231" mass="25567">MRTQLFAVTCGVWRKDSLEWLGTQPIGSVVYVSFGSIVALDEKQMEEIAWGLLNSGSRFLWVIKPSPMAKDNDKDNSVNGGSSVIPEKFLKEAEGEGKVVPWCPQDRVLAHPSVACFVTHCGWNSSWETLSSKVPVVVFPQWGDQVTDAKFLDEVYGMGVRLGRGELNTESLSKEDVERCVFEVTQGLKSKEMKKNAMKLKKSAEEAVAEGGSSQRNLQAFINDILHIGLK</sequence>
<dbReference type="Proteomes" id="UP000541444">
    <property type="component" value="Unassembled WGS sequence"/>
</dbReference>
<evidence type="ECO:0000256" key="2">
    <source>
        <dbReference type="ARBA" id="ARBA00022676"/>
    </source>
</evidence>
<comment type="caution">
    <text evidence="5">The sequence shown here is derived from an EMBL/GenBank/DDBJ whole genome shotgun (WGS) entry which is preliminary data.</text>
</comment>
<dbReference type="Gene3D" id="3.40.50.2000">
    <property type="entry name" value="Glycogen Phosphorylase B"/>
    <property type="match status" value="2"/>
</dbReference>
<evidence type="ECO:0000313" key="6">
    <source>
        <dbReference type="Proteomes" id="UP000541444"/>
    </source>
</evidence>
<keyword evidence="2 4" id="KW-0328">Glycosyltransferase</keyword>
<dbReference type="PANTHER" id="PTHR11926:SF986">
    <property type="entry name" value="UDP-GLYCOSYLTRANSFERASE 84A1"/>
    <property type="match status" value="1"/>
</dbReference>
<proteinExistence type="inferred from homology"/>
<dbReference type="InterPro" id="IPR035595">
    <property type="entry name" value="UDP_glycos_trans_CS"/>
</dbReference>
<dbReference type="InterPro" id="IPR002213">
    <property type="entry name" value="UDP_glucos_trans"/>
</dbReference>